<evidence type="ECO:0000256" key="2">
    <source>
        <dbReference type="ARBA" id="ARBA00023015"/>
    </source>
</evidence>
<comment type="caution">
    <text evidence="6">The sequence shown here is derived from an EMBL/GenBank/DDBJ whole genome shotgun (WGS) entry which is preliminary data.</text>
</comment>
<dbReference type="SUPFAM" id="SSF46785">
    <property type="entry name" value="Winged helix' DNA-binding domain"/>
    <property type="match status" value="1"/>
</dbReference>
<dbReference type="Gene3D" id="1.10.10.10">
    <property type="entry name" value="Winged helix-like DNA-binding domain superfamily/Winged helix DNA-binding domain"/>
    <property type="match status" value="1"/>
</dbReference>
<comment type="similarity">
    <text evidence="1">Belongs to the LysR transcriptional regulatory family.</text>
</comment>
<dbReference type="GO" id="GO:0000976">
    <property type="term" value="F:transcription cis-regulatory region binding"/>
    <property type="evidence" value="ECO:0007669"/>
    <property type="project" value="TreeGrafter"/>
</dbReference>
<name>A0A372LC33_9BACI</name>
<keyword evidence="7" id="KW-1185">Reference proteome</keyword>
<evidence type="ECO:0000256" key="4">
    <source>
        <dbReference type="ARBA" id="ARBA00023163"/>
    </source>
</evidence>
<evidence type="ECO:0000313" key="7">
    <source>
        <dbReference type="Proteomes" id="UP000262939"/>
    </source>
</evidence>
<dbReference type="Proteomes" id="UP000262939">
    <property type="component" value="Unassembled WGS sequence"/>
</dbReference>
<dbReference type="CDD" id="cd05466">
    <property type="entry name" value="PBP2_LTTR_substrate"/>
    <property type="match status" value="1"/>
</dbReference>
<reference evidence="6 7" key="1">
    <citation type="submission" date="2018-08" db="EMBL/GenBank/DDBJ databases">
        <title>Bacillus chawlae sp. nov., Bacillus glennii sp. nov., and Bacillus saganii sp. nov. Isolated from the Vehicle Assembly Building at Kennedy Space Center where the Viking Spacecraft were Assembled.</title>
        <authorList>
            <person name="Seuylemezian A."/>
            <person name="Vaishampayan P."/>
        </authorList>
    </citation>
    <scope>NUCLEOTIDE SEQUENCE [LARGE SCALE GENOMIC DNA]</scope>
    <source>
        <strain evidence="6 7">V44-8</strain>
    </source>
</reference>
<evidence type="ECO:0000313" key="6">
    <source>
        <dbReference type="EMBL" id="RFU63447.1"/>
    </source>
</evidence>
<sequence>MSFSEYQLLSVLAQEMNMRKAAERLFVSQPALSQRLQTIEKEWGTKLFLRSQKGLSLTPAGEAVVRLANEMLAKEEKIKESIQAMEHEVYGTLKIACATIVGQNWLPKVLKKFVQTYPHAKISLITGWSSEILRSLYDGQAHIGIIRGTPDWKGVKKHLFKDMLYLVDTEMVRLEQVLETDRPFIQFKSDSNYYQEIQDWWFRHFQTAPKNTIVVDQIETCKQMVFNGIGYAILPAITLHDKDENIFKIPLFDEHNHYLERDTWLCGYESSFQLKQVQAFTGIVQEHIREKH</sequence>
<keyword evidence="4" id="KW-0804">Transcription</keyword>
<dbReference type="InterPro" id="IPR036388">
    <property type="entry name" value="WH-like_DNA-bd_sf"/>
</dbReference>
<protein>
    <submittedName>
        <fullName evidence="6">LysR family transcriptional regulator</fullName>
    </submittedName>
</protein>
<dbReference type="PROSITE" id="PS50931">
    <property type="entry name" value="HTH_LYSR"/>
    <property type="match status" value="1"/>
</dbReference>
<dbReference type="RefSeq" id="WP_117322813.1">
    <property type="nucleotide sequence ID" value="NZ_QVTD01000006.1"/>
</dbReference>
<dbReference type="Pfam" id="PF03466">
    <property type="entry name" value="LysR_substrate"/>
    <property type="match status" value="1"/>
</dbReference>
<dbReference type="EMBL" id="QVTD01000006">
    <property type="protein sequence ID" value="RFU63447.1"/>
    <property type="molecule type" value="Genomic_DNA"/>
</dbReference>
<dbReference type="InterPro" id="IPR036390">
    <property type="entry name" value="WH_DNA-bd_sf"/>
</dbReference>
<feature type="domain" description="HTH lysR-type" evidence="5">
    <location>
        <begin position="1"/>
        <end position="58"/>
    </location>
</feature>
<evidence type="ECO:0000259" key="5">
    <source>
        <dbReference type="PROSITE" id="PS50931"/>
    </source>
</evidence>
<keyword evidence="3" id="KW-0238">DNA-binding</keyword>
<dbReference type="Pfam" id="PF00126">
    <property type="entry name" value="HTH_1"/>
    <property type="match status" value="1"/>
</dbReference>
<dbReference type="Gene3D" id="3.40.190.290">
    <property type="match status" value="1"/>
</dbReference>
<accession>A0A372LC33</accession>
<organism evidence="6 7">
    <name type="scientific">Peribacillus glennii</name>
    <dbReference type="NCBI Taxonomy" id="2303991"/>
    <lineage>
        <taxon>Bacteria</taxon>
        <taxon>Bacillati</taxon>
        <taxon>Bacillota</taxon>
        <taxon>Bacilli</taxon>
        <taxon>Bacillales</taxon>
        <taxon>Bacillaceae</taxon>
        <taxon>Peribacillus</taxon>
    </lineage>
</organism>
<dbReference type="PANTHER" id="PTHR30126:SF78">
    <property type="entry name" value="HTH LYSR-TYPE DOMAIN-CONTAINING PROTEIN"/>
    <property type="match status" value="1"/>
</dbReference>
<dbReference type="AlphaFoldDB" id="A0A372LC33"/>
<proteinExistence type="inferred from homology"/>
<gene>
    <name evidence="6" type="ORF">D0466_11990</name>
</gene>
<dbReference type="SUPFAM" id="SSF53850">
    <property type="entry name" value="Periplasmic binding protein-like II"/>
    <property type="match status" value="1"/>
</dbReference>
<dbReference type="OrthoDB" id="107670at2"/>
<evidence type="ECO:0000256" key="1">
    <source>
        <dbReference type="ARBA" id="ARBA00009437"/>
    </source>
</evidence>
<dbReference type="PRINTS" id="PR00039">
    <property type="entry name" value="HTHLYSR"/>
</dbReference>
<dbReference type="InterPro" id="IPR005119">
    <property type="entry name" value="LysR_subst-bd"/>
</dbReference>
<dbReference type="GO" id="GO:0003700">
    <property type="term" value="F:DNA-binding transcription factor activity"/>
    <property type="evidence" value="ECO:0007669"/>
    <property type="project" value="InterPro"/>
</dbReference>
<dbReference type="PANTHER" id="PTHR30126">
    <property type="entry name" value="HTH-TYPE TRANSCRIPTIONAL REGULATOR"/>
    <property type="match status" value="1"/>
</dbReference>
<keyword evidence="2" id="KW-0805">Transcription regulation</keyword>
<dbReference type="InterPro" id="IPR000847">
    <property type="entry name" value="LysR_HTH_N"/>
</dbReference>
<evidence type="ECO:0000256" key="3">
    <source>
        <dbReference type="ARBA" id="ARBA00023125"/>
    </source>
</evidence>